<dbReference type="Pfam" id="PF14478">
    <property type="entry name" value="DUF4430"/>
    <property type="match status" value="1"/>
</dbReference>
<proteinExistence type="predicted"/>
<protein>
    <submittedName>
        <fullName evidence="2">DUF4430 domain-containing protein</fullName>
    </submittedName>
</protein>
<organism evidence="2 3">
    <name type="scientific">Romboutsia faecis</name>
    <dbReference type="NCBI Taxonomy" id="2764597"/>
    <lineage>
        <taxon>Bacteria</taxon>
        <taxon>Bacillati</taxon>
        <taxon>Bacillota</taxon>
        <taxon>Clostridia</taxon>
        <taxon>Peptostreptococcales</taxon>
        <taxon>Peptostreptococcaceae</taxon>
        <taxon>Romboutsia</taxon>
    </lineage>
</organism>
<dbReference type="Gene3D" id="2.170.130.30">
    <property type="match status" value="1"/>
</dbReference>
<keyword evidence="3" id="KW-1185">Reference proteome</keyword>
<gene>
    <name evidence="2" type="ORF">H8923_01205</name>
</gene>
<dbReference type="Proteomes" id="UP000609849">
    <property type="component" value="Unassembled WGS sequence"/>
</dbReference>
<evidence type="ECO:0000259" key="1">
    <source>
        <dbReference type="Pfam" id="PF14478"/>
    </source>
</evidence>
<name>A0ABR7JKZ1_9FIRM</name>
<dbReference type="EMBL" id="JACRWE010000001">
    <property type="protein sequence ID" value="MBC5995363.1"/>
    <property type="molecule type" value="Genomic_DNA"/>
</dbReference>
<dbReference type="InterPro" id="IPR027954">
    <property type="entry name" value="Transcobalamin-like_C"/>
</dbReference>
<feature type="domain" description="Transcobalamin-like C-terminal" evidence="1">
    <location>
        <begin position="73"/>
        <end position="121"/>
    </location>
</feature>
<evidence type="ECO:0000313" key="2">
    <source>
        <dbReference type="EMBL" id="MBC5995363.1"/>
    </source>
</evidence>
<reference evidence="2 3" key="1">
    <citation type="submission" date="2020-08" db="EMBL/GenBank/DDBJ databases">
        <authorList>
            <person name="Liu C."/>
            <person name="Sun Q."/>
        </authorList>
    </citation>
    <scope>NUCLEOTIDE SEQUENCE [LARGE SCALE GENOMIC DNA]</scope>
    <source>
        <strain evidence="2 3">NSJ-18</strain>
    </source>
</reference>
<comment type="caution">
    <text evidence="2">The sequence shown here is derived from an EMBL/GenBank/DDBJ whole genome shotgun (WGS) entry which is preliminary data.</text>
</comment>
<sequence length="126" mass="14089">MNKKVTLTIASLLVLIVGFWGVKAITNKDVQQGDKNINIEIISKLDNLNEKININTDEEKLGPVLLKEEGYKIVDGMVTTVKDIDLNGSTSEYWHISINGEDAQVGVNDQVIKDGDTIKFERIKFK</sequence>
<accession>A0ABR7JKZ1</accession>
<evidence type="ECO:0000313" key="3">
    <source>
        <dbReference type="Proteomes" id="UP000609849"/>
    </source>
</evidence>
<dbReference type="RefSeq" id="WP_153971429.1">
    <property type="nucleotide sequence ID" value="NZ_JACRWE010000001.1"/>
</dbReference>